<evidence type="ECO:0000313" key="13">
    <source>
        <dbReference type="EMBL" id="KZV88448.1"/>
    </source>
</evidence>
<sequence length="358" mass="38165">MTFSTYTSFSVRAALVATVLASGSNAHLVAFSKGMFCKNDYGTADAPNAAAAINPLWNLTWTDWFLHGKCRQYGPPAGEFLNIPANGNFTVEIASNRAWTTLSYNGGKATDWPDGKVHPNNWSTNIVDANFPPTSNGCISSPNMHAHNESDAAGTAFAISYNNDINTVNVSDFTVFSVLPNTPYRRIATYQVPNLPACPSGGCLCAWAWIPNHCGQDNMYQNAYRCMVTGASATAKAVASPVPAQWCESDQSQCIVGPKQMTIQFQAQGNNVKLPPGFQKDGSWPSPGYNAKMGFKAGAQTDIFSSVTAPVTPNTCPAAAPVTITQTVTVTVGGSTATSKATRRSMFGKRNVSFAPEK</sequence>
<comment type="cofactor">
    <cofactor evidence="1">
        <name>Cu(2+)</name>
        <dbReference type="ChEBI" id="CHEBI:29036"/>
    </cofactor>
</comment>
<dbReference type="InterPro" id="IPR054497">
    <property type="entry name" value="LPMO_AA14"/>
</dbReference>
<evidence type="ECO:0000256" key="8">
    <source>
        <dbReference type="ARBA" id="ARBA00023033"/>
    </source>
</evidence>
<keyword evidence="14" id="KW-1185">Reference proteome</keyword>
<keyword evidence="8" id="KW-0503">Monooxygenase</keyword>
<dbReference type="OrthoDB" id="2019572at2759"/>
<organism evidence="13 14">
    <name type="scientific">Exidia glandulosa HHB12029</name>
    <dbReference type="NCBI Taxonomy" id="1314781"/>
    <lineage>
        <taxon>Eukaryota</taxon>
        <taxon>Fungi</taxon>
        <taxon>Dikarya</taxon>
        <taxon>Basidiomycota</taxon>
        <taxon>Agaricomycotina</taxon>
        <taxon>Agaricomycetes</taxon>
        <taxon>Auriculariales</taxon>
        <taxon>Exidiaceae</taxon>
        <taxon>Exidia</taxon>
    </lineage>
</organism>
<evidence type="ECO:0000256" key="2">
    <source>
        <dbReference type="ARBA" id="ARBA00004613"/>
    </source>
</evidence>
<accession>A0A165F662</accession>
<comment type="subcellular location">
    <subcellularLocation>
        <location evidence="2">Secreted</location>
    </subcellularLocation>
</comment>
<evidence type="ECO:0000256" key="1">
    <source>
        <dbReference type="ARBA" id="ARBA00001973"/>
    </source>
</evidence>
<feature type="signal peptide" evidence="12">
    <location>
        <begin position="1"/>
        <end position="26"/>
    </location>
</feature>
<dbReference type="EMBL" id="KV426100">
    <property type="protein sequence ID" value="KZV88448.1"/>
    <property type="molecule type" value="Genomic_DNA"/>
</dbReference>
<dbReference type="STRING" id="1314781.A0A165F662"/>
<keyword evidence="6" id="KW-0560">Oxidoreductase</keyword>
<evidence type="ECO:0000313" key="14">
    <source>
        <dbReference type="Proteomes" id="UP000077266"/>
    </source>
</evidence>
<dbReference type="GO" id="GO:0046872">
    <property type="term" value="F:metal ion binding"/>
    <property type="evidence" value="ECO:0007669"/>
    <property type="project" value="UniProtKB-KW"/>
</dbReference>
<keyword evidence="7" id="KW-0186">Copper</keyword>
<keyword evidence="5 12" id="KW-0732">Signal</keyword>
<evidence type="ECO:0000256" key="12">
    <source>
        <dbReference type="SAM" id="SignalP"/>
    </source>
</evidence>
<evidence type="ECO:0000256" key="5">
    <source>
        <dbReference type="ARBA" id="ARBA00022729"/>
    </source>
</evidence>
<dbReference type="AlphaFoldDB" id="A0A165F662"/>
<protein>
    <submittedName>
        <fullName evidence="13">Uncharacterized protein</fullName>
    </submittedName>
</protein>
<comment type="similarity">
    <text evidence="11">Belongs to the polysaccharide monooxygenase AA14 family.</text>
</comment>
<keyword evidence="3" id="KW-0964">Secreted</keyword>
<evidence type="ECO:0000256" key="3">
    <source>
        <dbReference type="ARBA" id="ARBA00022525"/>
    </source>
</evidence>
<dbReference type="Proteomes" id="UP000077266">
    <property type="component" value="Unassembled WGS sequence"/>
</dbReference>
<dbReference type="Pfam" id="PF22810">
    <property type="entry name" value="LPMO_AA14"/>
    <property type="match status" value="1"/>
</dbReference>
<evidence type="ECO:0000256" key="7">
    <source>
        <dbReference type="ARBA" id="ARBA00023008"/>
    </source>
</evidence>
<dbReference type="GO" id="GO:0004497">
    <property type="term" value="F:monooxygenase activity"/>
    <property type="evidence" value="ECO:0007669"/>
    <property type="project" value="UniProtKB-KW"/>
</dbReference>
<dbReference type="InParanoid" id="A0A165F662"/>
<keyword evidence="9" id="KW-1015">Disulfide bond</keyword>
<evidence type="ECO:0000256" key="9">
    <source>
        <dbReference type="ARBA" id="ARBA00023157"/>
    </source>
</evidence>
<evidence type="ECO:0000256" key="11">
    <source>
        <dbReference type="ARBA" id="ARBA00046340"/>
    </source>
</evidence>
<evidence type="ECO:0000256" key="4">
    <source>
        <dbReference type="ARBA" id="ARBA00022723"/>
    </source>
</evidence>
<keyword evidence="10" id="KW-0325">Glycoprotein</keyword>
<keyword evidence="4" id="KW-0479">Metal-binding</keyword>
<proteinExistence type="inferred from homology"/>
<evidence type="ECO:0000256" key="6">
    <source>
        <dbReference type="ARBA" id="ARBA00023002"/>
    </source>
</evidence>
<name>A0A165F662_EXIGL</name>
<dbReference type="GO" id="GO:0005576">
    <property type="term" value="C:extracellular region"/>
    <property type="evidence" value="ECO:0007669"/>
    <property type="project" value="UniProtKB-SubCell"/>
</dbReference>
<reference evidence="13 14" key="1">
    <citation type="journal article" date="2016" name="Mol. Biol. Evol.">
        <title>Comparative Genomics of Early-Diverging Mushroom-Forming Fungi Provides Insights into the Origins of Lignocellulose Decay Capabilities.</title>
        <authorList>
            <person name="Nagy L.G."/>
            <person name="Riley R."/>
            <person name="Tritt A."/>
            <person name="Adam C."/>
            <person name="Daum C."/>
            <person name="Floudas D."/>
            <person name="Sun H."/>
            <person name="Yadav J.S."/>
            <person name="Pangilinan J."/>
            <person name="Larsson K.H."/>
            <person name="Matsuura K."/>
            <person name="Barry K."/>
            <person name="Labutti K."/>
            <person name="Kuo R."/>
            <person name="Ohm R.A."/>
            <person name="Bhattacharya S.S."/>
            <person name="Shirouzu T."/>
            <person name="Yoshinaga Y."/>
            <person name="Martin F.M."/>
            <person name="Grigoriev I.V."/>
            <person name="Hibbett D.S."/>
        </authorList>
    </citation>
    <scope>NUCLEOTIDE SEQUENCE [LARGE SCALE GENOMIC DNA]</scope>
    <source>
        <strain evidence="13 14">HHB12029</strain>
    </source>
</reference>
<gene>
    <name evidence="13" type="ORF">EXIGLDRAFT_772728</name>
</gene>
<evidence type="ECO:0000256" key="10">
    <source>
        <dbReference type="ARBA" id="ARBA00023180"/>
    </source>
</evidence>
<feature type="chain" id="PRO_5007857616" evidence="12">
    <location>
        <begin position="27"/>
        <end position="358"/>
    </location>
</feature>